<dbReference type="EMBL" id="CP151515">
    <property type="protein sequence ID" value="WZN66563.1"/>
    <property type="molecule type" value="Genomic_DNA"/>
</dbReference>
<name>A0AAX4PJU0_9CHLO</name>
<accession>A0AAX4PJU0</accession>
<feature type="compositionally biased region" description="Low complexity" evidence="1">
    <location>
        <begin position="277"/>
        <end position="293"/>
    </location>
</feature>
<dbReference type="Proteomes" id="UP001472866">
    <property type="component" value="Chromosome 15"/>
</dbReference>
<evidence type="ECO:0000313" key="2">
    <source>
        <dbReference type="EMBL" id="WZN66563.1"/>
    </source>
</evidence>
<gene>
    <name evidence="2" type="ORF">HKI87_15g81300</name>
</gene>
<feature type="region of interest" description="Disordered" evidence="1">
    <location>
        <begin position="206"/>
        <end position="263"/>
    </location>
</feature>
<feature type="compositionally biased region" description="Low complexity" evidence="1">
    <location>
        <begin position="104"/>
        <end position="126"/>
    </location>
</feature>
<feature type="region of interest" description="Disordered" evidence="1">
    <location>
        <begin position="277"/>
        <end position="298"/>
    </location>
</feature>
<sequence>MDNGGALPGLSPLSPTPLSPSSVQVLDEATTNVERRIEEFDLWYRNRKRVTPTKTGAGLDPKMSPLDKPRSPLRNRTNETQSREGEKGKEGVGGARAVLFQGAKAKTPSRPSPRKPSSAAPQRSPALIDLATPLPRNQRQQGTPDWVRELSRHQQQQQEEEPPMDATPPAPAPGKDAMSEVMSLLDEKTQECRELYAMMKRLDEDAKRGGTKVGAEVGGGVGHHGVVKALPQRHHPRHRRQPAAEASTSDHPRPPPAPDAPGAELLVSKLEALLAEAKGGAEASGGSTESEAAALRRENAELRRENELLVERCHGLQRDLDGAKRDQRDCLEAVRKADRLILQVLKAQQQPGFQ</sequence>
<protein>
    <submittedName>
        <fullName evidence="2">Uncharacterized protein</fullName>
    </submittedName>
</protein>
<feature type="region of interest" description="Disordered" evidence="1">
    <location>
        <begin position="1"/>
        <end position="27"/>
    </location>
</feature>
<evidence type="ECO:0000256" key="1">
    <source>
        <dbReference type="SAM" id="MobiDB-lite"/>
    </source>
</evidence>
<feature type="compositionally biased region" description="Basic and acidic residues" evidence="1">
    <location>
        <begin position="81"/>
        <end position="90"/>
    </location>
</feature>
<proteinExistence type="predicted"/>
<feature type="compositionally biased region" description="Basic residues" evidence="1">
    <location>
        <begin position="231"/>
        <end position="241"/>
    </location>
</feature>
<organism evidence="2 3">
    <name type="scientific">Chloropicon roscoffensis</name>
    <dbReference type="NCBI Taxonomy" id="1461544"/>
    <lineage>
        <taxon>Eukaryota</taxon>
        <taxon>Viridiplantae</taxon>
        <taxon>Chlorophyta</taxon>
        <taxon>Chloropicophyceae</taxon>
        <taxon>Chloropicales</taxon>
        <taxon>Chloropicaceae</taxon>
        <taxon>Chloropicon</taxon>
    </lineage>
</organism>
<feature type="region of interest" description="Disordered" evidence="1">
    <location>
        <begin position="42"/>
        <end position="184"/>
    </location>
</feature>
<dbReference type="AlphaFoldDB" id="A0AAX4PJU0"/>
<keyword evidence="3" id="KW-1185">Reference proteome</keyword>
<reference evidence="2 3" key="1">
    <citation type="submission" date="2024-03" db="EMBL/GenBank/DDBJ databases">
        <title>Complete genome sequence of the green alga Chloropicon roscoffensis RCC1871.</title>
        <authorList>
            <person name="Lemieux C."/>
            <person name="Pombert J.-F."/>
            <person name="Otis C."/>
            <person name="Turmel M."/>
        </authorList>
    </citation>
    <scope>NUCLEOTIDE SEQUENCE [LARGE SCALE GENOMIC DNA]</scope>
    <source>
        <strain evidence="2 3">RCC1871</strain>
    </source>
</reference>
<evidence type="ECO:0000313" key="3">
    <source>
        <dbReference type="Proteomes" id="UP001472866"/>
    </source>
</evidence>